<gene>
    <name evidence="3" type="ORF">JCM31826_03280</name>
</gene>
<evidence type="ECO:0000256" key="1">
    <source>
        <dbReference type="ARBA" id="ARBA00022729"/>
    </source>
</evidence>
<protein>
    <recommendedName>
        <fullName evidence="2">Secretion system C-terminal sorting domain-containing protein</fullName>
    </recommendedName>
</protein>
<dbReference type="SUPFAM" id="SSF49452">
    <property type="entry name" value="Starch-binding domain-like"/>
    <property type="match status" value="1"/>
</dbReference>
<dbReference type="PANTHER" id="PTHR48098:SF6">
    <property type="entry name" value="FERRI-BACILLIBACTIN ESTERASE BESA"/>
    <property type="match status" value="1"/>
</dbReference>
<dbReference type="EMBL" id="BHZE01000002">
    <property type="protein sequence ID" value="GCD76846.1"/>
    <property type="molecule type" value="Genomic_DNA"/>
</dbReference>
<evidence type="ECO:0000313" key="3">
    <source>
        <dbReference type="EMBL" id="GCD76846.1"/>
    </source>
</evidence>
<dbReference type="Pfam" id="PF00756">
    <property type="entry name" value="Esterase"/>
    <property type="match status" value="1"/>
</dbReference>
<comment type="caution">
    <text evidence="3">The sequence shown here is derived from an EMBL/GenBank/DDBJ whole genome shotgun (WGS) entry which is preliminary data.</text>
</comment>
<accession>A0A401XIL4</accession>
<name>A0A401XIL4_9FLAO</name>
<dbReference type="Gene3D" id="2.60.40.10">
    <property type="entry name" value="Immunoglobulins"/>
    <property type="match status" value="1"/>
</dbReference>
<keyword evidence="1" id="KW-0732">Signal</keyword>
<dbReference type="InterPro" id="IPR013784">
    <property type="entry name" value="Carb-bd-like_fold"/>
</dbReference>
<dbReference type="Pfam" id="PF18962">
    <property type="entry name" value="Por_Secre_tail"/>
    <property type="match status" value="1"/>
</dbReference>
<dbReference type="AlphaFoldDB" id="A0A401XIL4"/>
<evidence type="ECO:0000259" key="2">
    <source>
        <dbReference type="Pfam" id="PF18962"/>
    </source>
</evidence>
<dbReference type="InterPro" id="IPR050583">
    <property type="entry name" value="Mycobacterial_A85_antigen"/>
</dbReference>
<dbReference type="InterPro" id="IPR029058">
    <property type="entry name" value="AB_hydrolase_fold"/>
</dbReference>
<keyword evidence="4" id="KW-1185">Reference proteome</keyword>
<dbReference type="GO" id="GO:0030246">
    <property type="term" value="F:carbohydrate binding"/>
    <property type="evidence" value="ECO:0007669"/>
    <property type="project" value="InterPro"/>
</dbReference>
<dbReference type="SUPFAM" id="SSF53474">
    <property type="entry name" value="alpha/beta-Hydrolases"/>
    <property type="match status" value="1"/>
</dbReference>
<reference evidence="3 4" key="1">
    <citation type="submission" date="2018-11" db="EMBL/GenBank/DDBJ databases">
        <title>Schleiferia aggregans sp. nov., a moderately thermophilic heterotrophic bacterium isolated from microbial mats at a terrestrial hot spring.</title>
        <authorList>
            <person name="Iino T."/>
            <person name="Ohkuma M."/>
            <person name="Haruta S."/>
        </authorList>
    </citation>
    <scope>NUCLEOTIDE SEQUENCE [LARGE SCALE GENOMIC DNA]</scope>
    <source>
        <strain evidence="3 4">LA</strain>
    </source>
</reference>
<dbReference type="NCBIfam" id="TIGR04183">
    <property type="entry name" value="Por_Secre_tail"/>
    <property type="match status" value="1"/>
</dbReference>
<feature type="domain" description="Secretion system C-terminal sorting" evidence="2">
    <location>
        <begin position="410"/>
        <end position="481"/>
    </location>
</feature>
<dbReference type="PANTHER" id="PTHR48098">
    <property type="entry name" value="ENTEROCHELIN ESTERASE-RELATED"/>
    <property type="match status" value="1"/>
</dbReference>
<dbReference type="Gene3D" id="3.40.50.1820">
    <property type="entry name" value="alpha/beta hydrolase"/>
    <property type="match status" value="1"/>
</dbReference>
<dbReference type="InterPro" id="IPR026444">
    <property type="entry name" value="Secre_tail"/>
</dbReference>
<dbReference type="InterPro" id="IPR000801">
    <property type="entry name" value="Esterase-like"/>
</dbReference>
<evidence type="ECO:0000313" key="4">
    <source>
        <dbReference type="Proteomes" id="UP000286715"/>
    </source>
</evidence>
<proteinExistence type="predicted"/>
<sequence>MPFFIASLEQRFFSNLMKVFKFFGLFVSILIHISAEAQLHILVQQVPANTPPSASIYIAGNFNNWNPSDTSTILTKIGSQYFKTLTITTNPVQFKFTRGSWQTVEGNQNGGFLPNRVHNWSAGDTLKLTILSWEDLGGTNSTAASNVSIVSNAFFMPPLNRSRRIWIYLPPHYTTNTDSFPVLYMHDGQNLFDQATSFAGEWQVDETLNSLYNSMGKSIIVVGIDNGGAQRINEYSPWVNSQYGGGQGDQYMDFIVQYLKPYIDSAYRTQKSRNSTGMMGSSMGGLITYYGGLRNQETFSKLGIFSPSYWFSNQVWSYPASVGQKHPMRIYQLAGGLESNGSVAQQIAQMKQTLVAAGFAEQEIQNKVVPNGQHNEAFWRQEFGEAVLWLFADHYFMATNEISAAERISIFPNPFQDTIFIQIKDQGNYEIMVTDLLGRVYYLAHFSDQQLKNGLDLSWLKSGAYVIHIKSSSWNTSKVLIRN</sequence>
<organism evidence="3 4">
    <name type="scientific">Thermaurantimonas aggregans</name>
    <dbReference type="NCBI Taxonomy" id="2173829"/>
    <lineage>
        <taxon>Bacteria</taxon>
        <taxon>Pseudomonadati</taxon>
        <taxon>Bacteroidota</taxon>
        <taxon>Flavobacteriia</taxon>
        <taxon>Flavobacteriales</taxon>
        <taxon>Schleiferiaceae</taxon>
        <taxon>Thermaurantimonas</taxon>
    </lineage>
</organism>
<dbReference type="Proteomes" id="UP000286715">
    <property type="component" value="Unassembled WGS sequence"/>
</dbReference>
<dbReference type="InterPro" id="IPR013783">
    <property type="entry name" value="Ig-like_fold"/>
</dbReference>